<protein>
    <submittedName>
        <fullName evidence="2">Uncharacterized protein</fullName>
    </submittedName>
</protein>
<evidence type="ECO:0000313" key="2">
    <source>
        <dbReference type="Ensembl" id="ENSCINP00000030990.1"/>
    </source>
</evidence>
<reference evidence="2" key="3">
    <citation type="submission" date="2025-08" db="UniProtKB">
        <authorList>
            <consortium name="Ensembl"/>
        </authorList>
    </citation>
    <scope>IDENTIFICATION</scope>
</reference>
<organism evidence="2 3">
    <name type="scientific">Ciona intestinalis</name>
    <name type="common">Transparent sea squirt</name>
    <name type="synonym">Ascidia intestinalis</name>
    <dbReference type="NCBI Taxonomy" id="7719"/>
    <lineage>
        <taxon>Eukaryota</taxon>
        <taxon>Metazoa</taxon>
        <taxon>Chordata</taxon>
        <taxon>Tunicata</taxon>
        <taxon>Ascidiacea</taxon>
        <taxon>Phlebobranchia</taxon>
        <taxon>Cionidae</taxon>
        <taxon>Ciona</taxon>
    </lineage>
</organism>
<keyword evidence="1" id="KW-1133">Transmembrane helix</keyword>
<keyword evidence="1" id="KW-0812">Transmembrane</keyword>
<evidence type="ECO:0000256" key="1">
    <source>
        <dbReference type="SAM" id="Phobius"/>
    </source>
</evidence>
<proteinExistence type="predicted"/>
<sequence length="29" mass="3692">MLTKYLLRIQDIYYLGPIFHFLLLYFPYH</sequence>
<dbReference type="EMBL" id="EAAA01000923">
    <property type="status" value="NOT_ANNOTATED_CDS"/>
    <property type="molecule type" value="Genomic_DNA"/>
</dbReference>
<reference evidence="3" key="1">
    <citation type="journal article" date="2002" name="Science">
        <title>The draft genome of Ciona intestinalis: insights into chordate and vertebrate origins.</title>
        <authorList>
            <person name="Dehal P."/>
            <person name="Satou Y."/>
            <person name="Campbell R.K."/>
            <person name="Chapman J."/>
            <person name="Degnan B."/>
            <person name="De Tomaso A."/>
            <person name="Davidson B."/>
            <person name="Di Gregorio A."/>
            <person name="Gelpke M."/>
            <person name="Goodstein D.M."/>
            <person name="Harafuji N."/>
            <person name="Hastings K.E."/>
            <person name="Ho I."/>
            <person name="Hotta K."/>
            <person name="Huang W."/>
            <person name="Kawashima T."/>
            <person name="Lemaire P."/>
            <person name="Martinez D."/>
            <person name="Meinertzhagen I.A."/>
            <person name="Necula S."/>
            <person name="Nonaka M."/>
            <person name="Putnam N."/>
            <person name="Rash S."/>
            <person name="Saiga H."/>
            <person name="Satake M."/>
            <person name="Terry A."/>
            <person name="Yamada L."/>
            <person name="Wang H.G."/>
            <person name="Awazu S."/>
            <person name="Azumi K."/>
            <person name="Boore J."/>
            <person name="Branno M."/>
            <person name="Chin-Bow S."/>
            <person name="DeSantis R."/>
            <person name="Doyle S."/>
            <person name="Francino P."/>
            <person name="Keys D.N."/>
            <person name="Haga S."/>
            <person name="Hayashi H."/>
            <person name="Hino K."/>
            <person name="Imai K.S."/>
            <person name="Inaba K."/>
            <person name="Kano S."/>
            <person name="Kobayashi K."/>
            <person name="Kobayashi M."/>
            <person name="Lee B.I."/>
            <person name="Makabe K.W."/>
            <person name="Manohar C."/>
            <person name="Matassi G."/>
            <person name="Medina M."/>
            <person name="Mochizuki Y."/>
            <person name="Mount S."/>
            <person name="Morishita T."/>
            <person name="Miura S."/>
            <person name="Nakayama A."/>
            <person name="Nishizaka S."/>
            <person name="Nomoto H."/>
            <person name="Ohta F."/>
            <person name="Oishi K."/>
            <person name="Rigoutsos I."/>
            <person name="Sano M."/>
            <person name="Sasaki A."/>
            <person name="Sasakura Y."/>
            <person name="Shoguchi E."/>
            <person name="Shin-i T."/>
            <person name="Spagnuolo A."/>
            <person name="Stainier D."/>
            <person name="Suzuki M.M."/>
            <person name="Tassy O."/>
            <person name="Takatori N."/>
            <person name="Tokuoka M."/>
            <person name="Yagi K."/>
            <person name="Yoshizaki F."/>
            <person name="Wada S."/>
            <person name="Zhang C."/>
            <person name="Hyatt P.D."/>
            <person name="Larimer F."/>
            <person name="Detter C."/>
            <person name="Doggett N."/>
            <person name="Glavina T."/>
            <person name="Hawkins T."/>
            <person name="Richardson P."/>
            <person name="Lucas S."/>
            <person name="Kohara Y."/>
            <person name="Levine M."/>
            <person name="Satoh N."/>
            <person name="Rokhsar D.S."/>
        </authorList>
    </citation>
    <scope>NUCLEOTIDE SEQUENCE [LARGE SCALE GENOMIC DNA]</scope>
</reference>
<dbReference type="Ensembl" id="ENSCINT00000031374.1">
    <property type="protein sequence ID" value="ENSCINP00000030990.1"/>
    <property type="gene ID" value="ENSCING00000018367.1"/>
</dbReference>
<evidence type="ECO:0000313" key="3">
    <source>
        <dbReference type="Proteomes" id="UP000008144"/>
    </source>
</evidence>
<keyword evidence="3" id="KW-1185">Reference proteome</keyword>
<reference evidence="2" key="2">
    <citation type="journal article" date="2008" name="Genome Biol.">
        <title>Improved genome assembly and evidence-based global gene model set for the chordate Ciona intestinalis: new insight into intron and operon populations.</title>
        <authorList>
            <person name="Satou Y."/>
            <person name="Mineta K."/>
            <person name="Ogasawara M."/>
            <person name="Sasakura Y."/>
            <person name="Shoguchi E."/>
            <person name="Ueno K."/>
            <person name="Yamada L."/>
            <person name="Matsumoto J."/>
            <person name="Wasserscheid J."/>
            <person name="Dewar K."/>
            <person name="Wiley G.B."/>
            <person name="Macmil S.L."/>
            <person name="Roe B.A."/>
            <person name="Zeller R.W."/>
            <person name="Hastings K.E."/>
            <person name="Lemaire P."/>
            <person name="Lindquist E."/>
            <person name="Endo T."/>
            <person name="Hotta K."/>
            <person name="Inaba K."/>
        </authorList>
    </citation>
    <scope>NUCLEOTIDE SEQUENCE [LARGE SCALE GENOMIC DNA]</scope>
    <source>
        <strain evidence="2">wild type</strain>
    </source>
</reference>
<dbReference type="InParanoid" id="H2XMV7"/>
<keyword evidence="1" id="KW-0472">Membrane</keyword>
<accession>H2XMV7</accession>
<reference evidence="2" key="4">
    <citation type="submission" date="2025-09" db="UniProtKB">
        <authorList>
            <consortium name="Ensembl"/>
        </authorList>
    </citation>
    <scope>IDENTIFICATION</scope>
</reference>
<name>H2XMV7_CIOIN</name>
<dbReference type="HOGENOM" id="CLU_3410564_0_0_1"/>
<feature type="transmembrane region" description="Helical" evidence="1">
    <location>
        <begin position="12"/>
        <end position="28"/>
    </location>
</feature>
<dbReference type="Proteomes" id="UP000008144">
    <property type="component" value="Chromosome 12"/>
</dbReference>
<dbReference type="AlphaFoldDB" id="H2XMV7"/>